<sequence>MFSKYRHGGSRDAYYVSPIRDAASSTRAPAQQLLSSSLSRQQQQHASLYDPAENNRTPALSPIPRTPVRYSSADVTGHADLRYPARPVETAPSNAATPAAGAIGAAAPSSSIARTPLPQHPSVQYAPSPDAAARYAPSPSAEEQLQRIEKERYRFSSGRNSVPFASNPGSLSVSPACWLCEGRCLTGPGSTWPQAPPLFFTATNHTLPVSTLTLCATCAAAVSMDMQATSREVLQRCQRTPATRYRTSAYVNAVREYKLLLELMAEKVVRACERMRCIHGVLPSTSSPHDAGDACVDAAVEVADAPLASFSLPLRQKVLRQLLEALEELLQRDGRAAQLAATTANRQKTAAVSRQVPLQQQQQHDEQEGLPYSEIMAPRERHVLLEELAHLERQLMPVSSAITAGQEQQHQMMSAEGRTRASPYRVSPASHRALALPSQRERSAGNVESKRRAAGDPRNYNAHVVPSPRPSPEHGRGTSQPLAAATSDPLSVLADPRRVQHRRRASTTAQDGGDMRDEDGDSRQRGPQNRSPPALTSPQRRRRGSGSGSEAGPPVTDRRGPKSASGTAPFPFAPAPHRDPSHSRSPAPDDAEGDAVGVRETSRNRNRDARSNGKKVGEIPSRGQRGQPQQRQRFHPALSSQGRRTMEALVGSAMWAMYRHSPPSPEVENRRSGGEGEGDEESEVDATRAAAADADADAPDAALSRNDPDNILLNYFAGRSDVTPTFRLSPPRTPSSFRRSALRRRPDAMVAAAAPAEGRLIDLNDGHDSSDHGGDLVAVGLQAQLDKERRRRRAAEEALLEAHVRVAALEQTTNDMAEELLAHRLSVTFRSHLEGMELLVSRWTLLAQNYCLQKSLLFAEEAAALVRAAQRDAFGVTSFLRKKNPPPATPPNGGNSTANGKKSAANATGEETAGEEADDELWVSREEEDGHAGAGGGGYAASRKVPPRDTSAPNSVPRRSASHTVLPRENATGAAPFTFPSDVRLKPLTLHL</sequence>
<proteinExistence type="predicted"/>
<keyword evidence="4" id="KW-1185">Reference proteome</keyword>
<dbReference type="EMBL" id="LGTL01000003">
    <property type="protein sequence ID" value="KPA84325.1"/>
    <property type="molecule type" value="Genomic_DNA"/>
</dbReference>
<dbReference type="OrthoDB" id="243397at2759"/>
<name>A0A0N0VH15_LEPPY</name>
<accession>A0A0N0VH15</accession>
<evidence type="ECO:0000313" key="4">
    <source>
        <dbReference type="Proteomes" id="UP000037923"/>
    </source>
</evidence>
<feature type="compositionally biased region" description="Polar residues" evidence="2">
    <location>
        <begin position="403"/>
        <end position="412"/>
    </location>
</feature>
<keyword evidence="1" id="KW-0175">Coiled coil</keyword>
<feature type="compositionally biased region" description="Acidic residues" evidence="2">
    <location>
        <begin position="912"/>
        <end position="921"/>
    </location>
</feature>
<feature type="compositionally biased region" description="Low complexity" evidence="2">
    <location>
        <begin position="725"/>
        <end position="739"/>
    </location>
</feature>
<feature type="compositionally biased region" description="Basic and acidic residues" evidence="2">
    <location>
        <begin position="922"/>
        <end position="931"/>
    </location>
</feature>
<organism evidence="3 4">
    <name type="scientific">Leptomonas pyrrhocoris</name>
    <name type="common">Firebug parasite</name>
    <dbReference type="NCBI Taxonomy" id="157538"/>
    <lineage>
        <taxon>Eukaryota</taxon>
        <taxon>Discoba</taxon>
        <taxon>Euglenozoa</taxon>
        <taxon>Kinetoplastea</taxon>
        <taxon>Metakinetoplastina</taxon>
        <taxon>Trypanosomatida</taxon>
        <taxon>Trypanosomatidae</taxon>
        <taxon>Leishmaniinae</taxon>
        <taxon>Leptomonas</taxon>
    </lineage>
</organism>
<feature type="compositionally biased region" description="Polar residues" evidence="2">
    <location>
        <begin position="348"/>
        <end position="358"/>
    </location>
</feature>
<dbReference type="RefSeq" id="XP_015662764.1">
    <property type="nucleotide sequence ID" value="XM_015799286.1"/>
</dbReference>
<feature type="region of interest" description="Disordered" evidence="2">
    <location>
        <begin position="659"/>
        <end position="707"/>
    </location>
</feature>
<gene>
    <name evidence="3" type="ORF">ABB37_02334</name>
</gene>
<feature type="compositionally biased region" description="Polar residues" evidence="2">
    <location>
        <begin position="525"/>
        <end position="538"/>
    </location>
</feature>
<evidence type="ECO:0000313" key="3">
    <source>
        <dbReference type="EMBL" id="KPA84324.1"/>
    </source>
</evidence>
<dbReference type="Proteomes" id="UP000037923">
    <property type="component" value="Unassembled WGS sequence"/>
</dbReference>
<dbReference type="GeneID" id="26902629"/>
<feature type="coiled-coil region" evidence="1">
    <location>
        <begin position="778"/>
        <end position="812"/>
    </location>
</feature>
<evidence type="ECO:0000256" key="2">
    <source>
        <dbReference type="SAM" id="MobiDB-lite"/>
    </source>
</evidence>
<comment type="caution">
    <text evidence="3">The sequence shown here is derived from an EMBL/GenBank/DDBJ whole genome shotgun (WGS) entry which is preliminary data.</text>
</comment>
<feature type="compositionally biased region" description="Basic and acidic residues" evidence="2">
    <location>
        <begin position="600"/>
        <end position="617"/>
    </location>
</feature>
<feature type="compositionally biased region" description="Low complexity" evidence="2">
    <location>
        <begin position="622"/>
        <end position="631"/>
    </location>
</feature>
<feature type="region of interest" description="Disordered" evidence="2">
    <location>
        <begin position="110"/>
        <end position="146"/>
    </location>
</feature>
<feature type="compositionally biased region" description="Basic and acidic residues" evidence="2">
    <location>
        <begin position="439"/>
        <end position="455"/>
    </location>
</feature>
<feature type="region of interest" description="Disordered" evidence="2">
    <location>
        <begin position="25"/>
        <end position="70"/>
    </location>
</feature>
<dbReference type="EMBL" id="LGTL01000003">
    <property type="protein sequence ID" value="KPA84324.1"/>
    <property type="molecule type" value="Genomic_DNA"/>
</dbReference>
<dbReference type="RefSeq" id="XP_015662763.1">
    <property type="nucleotide sequence ID" value="XM_015799285.1"/>
</dbReference>
<reference evidence="3 4" key="1">
    <citation type="submission" date="2015-07" db="EMBL/GenBank/DDBJ databases">
        <title>High-quality genome of monoxenous trypanosomatid Leptomonas pyrrhocoris.</title>
        <authorList>
            <person name="Flegontov P."/>
            <person name="Butenko A."/>
            <person name="Firsov S."/>
            <person name="Vlcek C."/>
            <person name="Logacheva M.D."/>
            <person name="Field M."/>
            <person name="Filatov D."/>
            <person name="Flegontova O."/>
            <person name="Gerasimov E."/>
            <person name="Jackson A.P."/>
            <person name="Kelly S."/>
            <person name="Opperdoes F."/>
            <person name="O'Reilly A."/>
            <person name="Votypka J."/>
            <person name="Yurchenko V."/>
            <person name="Lukes J."/>
        </authorList>
    </citation>
    <scope>NUCLEOTIDE SEQUENCE [LARGE SCALE GENOMIC DNA]</scope>
    <source>
        <strain evidence="3">H10</strain>
    </source>
</reference>
<feature type="region of interest" description="Disordered" evidence="2">
    <location>
        <begin position="348"/>
        <end position="368"/>
    </location>
</feature>
<dbReference type="OMA" id="HHTPVIR"/>
<feature type="region of interest" description="Disordered" evidence="2">
    <location>
        <begin position="403"/>
        <end position="643"/>
    </location>
</feature>
<protein>
    <submittedName>
        <fullName evidence="3">Uncharacterized protein</fullName>
    </submittedName>
</protein>
<feature type="region of interest" description="Disordered" evidence="2">
    <location>
        <begin position="879"/>
        <end position="976"/>
    </location>
</feature>
<feature type="compositionally biased region" description="Low complexity" evidence="2">
    <location>
        <begin position="31"/>
        <end position="48"/>
    </location>
</feature>
<feature type="region of interest" description="Disordered" evidence="2">
    <location>
        <begin position="725"/>
        <end position="744"/>
    </location>
</feature>
<dbReference type="AlphaFoldDB" id="A0A0N0VH15"/>
<evidence type="ECO:0000256" key="1">
    <source>
        <dbReference type="SAM" id="Coils"/>
    </source>
</evidence>
<dbReference type="VEuPathDB" id="TriTrypDB:LpyrH10_03_4850"/>